<dbReference type="AlphaFoldDB" id="A0A927W8T1"/>
<keyword evidence="1" id="KW-0812">Transmembrane</keyword>
<dbReference type="Proteomes" id="UP000768462">
    <property type="component" value="Unassembled WGS sequence"/>
</dbReference>
<evidence type="ECO:0000313" key="3">
    <source>
        <dbReference type="Proteomes" id="UP000768462"/>
    </source>
</evidence>
<reference evidence="2" key="1">
    <citation type="submission" date="2019-04" db="EMBL/GenBank/DDBJ databases">
        <title>Evolution of Biomass-Degrading Anaerobic Consortia Revealed by Metagenomics.</title>
        <authorList>
            <person name="Peng X."/>
        </authorList>
    </citation>
    <scope>NUCLEOTIDE SEQUENCE</scope>
    <source>
        <strain evidence="2">SIG254</strain>
    </source>
</reference>
<accession>A0A927W8T1</accession>
<organism evidence="2 3">
    <name type="scientific">Clostridium sulfidigenes</name>
    <dbReference type="NCBI Taxonomy" id="318464"/>
    <lineage>
        <taxon>Bacteria</taxon>
        <taxon>Bacillati</taxon>
        <taxon>Bacillota</taxon>
        <taxon>Clostridia</taxon>
        <taxon>Eubacteriales</taxon>
        <taxon>Clostridiaceae</taxon>
        <taxon>Clostridium</taxon>
    </lineage>
</organism>
<keyword evidence="1" id="KW-1133">Transmembrane helix</keyword>
<evidence type="ECO:0000256" key="1">
    <source>
        <dbReference type="SAM" id="Phobius"/>
    </source>
</evidence>
<protein>
    <submittedName>
        <fullName evidence="2">Uncharacterized protein</fullName>
    </submittedName>
</protein>
<name>A0A927W8T1_9CLOT</name>
<sequence>MGEELLYENYTLLLNSVMLRKLDNNKKAIMNFKNSIITQVNDILTVAPFQSRKNIFSILDFQNNYNTLLNFHLKEKKVDLNLIGSKLLITDFINILYDKFNFPYYHIIRDKLIITNNPSPSLVRINKLNHNFNNVELERYISNLLLAQLQNKDDIAHKIQHIYINSVDKKIFNLVNITGYFSKFEEKIHSVNFIFVNKDSYEENNTYIEKLKNNNYIFASGTEDFISSISKKDKIIRLRDINFIHIESLITTIYIDKNYESFQNEKYNLEKAIPPGLILFLPAVWFYINFIIGSNKTLRREYESNIEEFISKAAYATLDINSHIISNIYEQALRRAEGKYNSTYGNPKDQERFIKKVNLIENVDLSYKSINSIMAIVSGDDKFGL</sequence>
<gene>
    <name evidence="2" type="ORF">E7215_09510</name>
</gene>
<keyword evidence="1" id="KW-0472">Membrane</keyword>
<feature type="transmembrane region" description="Helical" evidence="1">
    <location>
        <begin position="272"/>
        <end position="292"/>
    </location>
</feature>
<evidence type="ECO:0000313" key="2">
    <source>
        <dbReference type="EMBL" id="MBE6060394.1"/>
    </source>
</evidence>
<dbReference type="EMBL" id="SVCM01000107">
    <property type="protein sequence ID" value="MBE6060394.1"/>
    <property type="molecule type" value="Genomic_DNA"/>
</dbReference>
<comment type="caution">
    <text evidence="2">The sequence shown here is derived from an EMBL/GenBank/DDBJ whole genome shotgun (WGS) entry which is preliminary data.</text>
</comment>
<proteinExistence type="predicted"/>